<gene>
    <name evidence="6" type="primary">acpH</name>
    <name evidence="5" type="ORF">SBX37_19495</name>
    <name evidence="6" type="ORF">VIM7927_03126</name>
</gene>
<accession>A0A1Y6IW16</accession>
<keyword evidence="1" id="KW-0444">Lipid biosynthesis</keyword>
<keyword evidence="4" id="KW-0275">Fatty acid biosynthesis</keyword>
<evidence type="ECO:0000256" key="1">
    <source>
        <dbReference type="ARBA" id="ARBA00022516"/>
    </source>
</evidence>
<dbReference type="OrthoDB" id="8442777at2"/>
<dbReference type="EMBL" id="FXXI01000006">
    <property type="protein sequence ID" value="SMS01818.1"/>
    <property type="molecule type" value="Genomic_DNA"/>
</dbReference>
<keyword evidence="2 6" id="KW-0378">Hydrolase</keyword>
<evidence type="ECO:0000256" key="3">
    <source>
        <dbReference type="ARBA" id="ARBA00023098"/>
    </source>
</evidence>
<dbReference type="InterPro" id="IPR007431">
    <property type="entry name" value="ACP_PD"/>
</dbReference>
<dbReference type="EC" id="3.1.4.14" evidence="6"/>
<dbReference type="PANTHER" id="PTHR38764">
    <property type="entry name" value="ACYL CARRIER PROTEIN PHOSPHODIESTERASE"/>
    <property type="match status" value="1"/>
</dbReference>
<evidence type="ECO:0000313" key="8">
    <source>
        <dbReference type="Proteomes" id="UP001283366"/>
    </source>
</evidence>
<dbReference type="AlphaFoldDB" id="A0A1Y6IW16"/>
<dbReference type="EMBL" id="JAWRCO010000002">
    <property type="protein sequence ID" value="MDW6005050.1"/>
    <property type="molecule type" value="Genomic_DNA"/>
</dbReference>
<dbReference type="PIRSF" id="PIRSF011489">
    <property type="entry name" value="DUF479"/>
    <property type="match status" value="1"/>
</dbReference>
<evidence type="ECO:0000256" key="2">
    <source>
        <dbReference type="ARBA" id="ARBA00022801"/>
    </source>
</evidence>
<evidence type="ECO:0000256" key="4">
    <source>
        <dbReference type="ARBA" id="ARBA00023160"/>
    </source>
</evidence>
<evidence type="ECO:0000313" key="7">
    <source>
        <dbReference type="Proteomes" id="UP000196125"/>
    </source>
</evidence>
<dbReference type="Proteomes" id="UP000196125">
    <property type="component" value="Unassembled WGS sequence"/>
</dbReference>
<keyword evidence="8" id="KW-1185">Reference proteome</keyword>
<name>A0A1Y6IW16_9VIBR</name>
<reference evidence="5 8" key="2">
    <citation type="submission" date="2023-11" db="EMBL/GenBank/DDBJ databases">
        <title>Plant-associative lifestyle of Vibrio porteresiae and its evolutionary dynamics.</title>
        <authorList>
            <person name="Rameshkumar N."/>
            <person name="Kirti K."/>
        </authorList>
    </citation>
    <scope>NUCLEOTIDE SEQUENCE [LARGE SCALE GENOMIC DNA]</scope>
    <source>
        <strain evidence="5 8">MSSRF38</strain>
    </source>
</reference>
<dbReference type="PANTHER" id="PTHR38764:SF1">
    <property type="entry name" value="ACYL CARRIER PROTEIN PHOSPHODIESTERASE"/>
    <property type="match status" value="1"/>
</dbReference>
<evidence type="ECO:0000313" key="5">
    <source>
        <dbReference type="EMBL" id="MDW6005050.1"/>
    </source>
</evidence>
<keyword evidence="3" id="KW-0443">Lipid metabolism</keyword>
<protein>
    <submittedName>
        <fullName evidence="5">ACP phosphodiesterase</fullName>
    </submittedName>
    <submittedName>
        <fullName evidence="6">Acyl carrier protein phosphodiesterase</fullName>
        <ecNumber evidence="6">3.1.4.14</ecNumber>
    </submittedName>
</protein>
<sequence length="197" mass="22969">MNFLAHLHLAQSCQSSLLGNLLGDFVKGDPKERYPGLIVDGIRLHRFIDTYTDSHPLIQELKSCFPGTSRRFAPIALDLFWDHCLARHWSDHHPHSLNEFCQAACIQIEQELTFTVPESFMKVHQRMWQGRWLESYAEFDNIEYALQRMSRRSPRMQALSSCTPSLKIHYERLYAAFVRLYPQVLEAARLKCLEMGS</sequence>
<reference evidence="6 7" key="1">
    <citation type="submission" date="2017-05" db="EMBL/GenBank/DDBJ databases">
        <authorList>
            <person name="Song R."/>
            <person name="Chenine A.L."/>
            <person name="Ruprecht R.M."/>
        </authorList>
    </citation>
    <scope>NUCLEOTIDE SEQUENCE [LARGE SCALE GENOMIC DNA]</scope>
    <source>
        <strain evidence="6 7">CECT 7927</strain>
    </source>
</reference>
<evidence type="ECO:0000313" key="6">
    <source>
        <dbReference type="EMBL" id="SMS01818.1"/>
    </source>
</evidence>
<dbReference type="Pfam" id="PF04336">
    <property type="entry name" value="ACP_PD"/>
    <property type="match status" value="1"/>
</dbReference>
<dbReference type="GO" id="GO:0008770">
    <property type="term" value="F:[acyl-carrier-protein] phosphodiesterase activity"/>
    <property type="evidence" value="ECO:0007669"/>
    <property type="project" value="UniProtKB-EC"/>
</dbReference>
<dbReference type="GO" id="GO:0006633">
    <property type="term" value="P:fatty acid biosynthetic process"/>
    <property type="evidence" value="ECO:0007669"/>
    <property type="project" value="UniProtKB-KW"/>
</dbReference>
<dbReference type="Proteomes" id="UP001283366">
    <property type="component" value="Unassembled WGS sequence"/>
</dbReference>
<dbReference type="RefSeq" id="WP_087481841.1">
    <property type="nucleotide sequence ID" value="NZ_AP024884.1"/>
</dbReference>
<organism evidence="6 7">
    <name type="scientific">Vibrio mangrovi</name>
    <dbReference type="NCBI Taxonomy" id="474394"/>
    <lineage>
        <taxon>Bacteria</taxon>
        <taxon>Pseudomonadati</taxon>
        <taxon>Pseudomonadota</taxon>
        <taxon>Gammaproteobacteria</taxon>
        <taxon>Vibrionales</taxon>
        <taxon>Vibrionaceae</taxon>
        <taxon>Vibrio</taxon>
    </lineage>
</organism>
<keyword evidence="4" id="KW-0276">Fatty acid metabolism</keyword>
<proteinExistence type="predicted"/>